<keyword evidence="2" id="KW-1185">Reference proteome</keyword>
<evidence type="ECO:0000313" key="2">
    <source>
        <dbReference type="Proteomes" id="UP000051061"/>
    </source>
</evidence>
<dbReference type="Proteomes" id="UP000051061">
    <property type="component" value="Unassembled WGS sequence"/>
</dbReference>
<protein>
    <recommendedName>
        <fullName evidence="3">YwhD family protein</fullName>
    </recommendedName>
</protein>
<name>A0A9D5DR65_9BACI</name>
<evidence type="ECO:0000313" key="1">
    <source>
        <dbReference type="EMBL" id="KQL58861.1"/>
    </source>
</evidence>
<organism evidence="1 2">
    <name type="scientific">Alkalicoccobacillus plakortidis</name>
    <dbReference type="NCBI Taxonomy" id="444060"/>
    <lineage>
        <taxon>Bacteria</taxon>
        <taxon>Bacillati</taxon>
        <taxon>Bacillota</taxon>
        <taxon>Bacilli</taxon>
        <taxon>Bacillales</taxon>
        <taxon>Bacillaceae</taxon>
        <taxon>Alkalicoccobacillus</taxon>
    </lineage>
</organism>
<proteinExistence type="predicted"/>
<dbReference type="Pfam" id="PF08741">
    <property type="entry name" value="YwhD"/>
    <property type="match status" value="1"/>
</dbReference>
<comment type="caution">
    <text evidence="1">The sequence shown here is derived from an EMBL/GenBank/DDBJ whole genome shotgun (WGS) entry which is preliminary data.</text>
</comment>
<gene>
    <name evidence="1" type="ORF">AN965_02570</name>
</gene>
<dbReference type="AlphaFoldDB" id="A0A9D5DR65"/>
<evidence type="ECO:0008006" key="3">
    <source>
        <dbReference type="Google" id="ProtNLM"/>
    </source>
</evidence>
<sequence>MIVDLLNNNNLKKAKKSSNFTILSNDSDATDGHGGYGAGLINLDHMTPLFINIDEQEAFVDMGALHARSAVEKRVKFIPTLEDVPTEGMKRYWLVWITIETKDKKPYYSGVSACYMTVNKGAKRGYKSMPEHVNQMDKALKGKVSVEDMDASSRKVLADFLKGHSEDIWNASSTLQEALKI</sequence>
<dbReference type="EMBL" id="LJJD01000004">
    <property type="protein sequence ID" value="KQL58861.1"/>
    <property type="molecule type" value="Genomic_DNA"/>
</dbReference>
<accession>A0A9D5DR65</accession>
<reference evidence="1 2" key="1">
    <citation type="submission" date="2015-09" db="EMBL/GenBank/DDBJ databases">
        <title>Genome sequencing project for genomic taxonomy and phylogenomics of Bacillus-like bacteria.</title>
        <authorList>
            <person name="Liu B."/>
            <person name="Wang J."/>
            <person name="Zhu Y."/>
            <person name="Liu G."/>
            <person name="Chen Q."/>
            <person name="Chen Z."/>
            <person name="Lan J."/>
            <person name="Che J."/>
            <person name="Ge C."/>
            <person name="Shi H."/>
            <person name="Pan Z."/>
            <person name="Liu X."/>
        </authorList>
    </citation>
    <scope>NUCLEOTIDE SEQUENCE [LARGE SCALE GENOMIC DNA]</scope>
    <source>
        <strain evidence="1 2">DSM 19153</strain>
    </source>
</reference>
<dbReference type="InterPro" id="IPR014852">
    <property type="entry name" value="YwhD"/>
</dbReference>